<dbReference type="PANTHER" id="PTHR28181">
    <property type="entry name" value="UPF0655 PROTEIN YCR015C"/>
    <property type="match status" value="1"/>
</dbReference>
<dbReference type="InterPro" id="IPR023214">
    <property type="entry name" value="HAD_sf"/>
</dbReference>
<evidence type="ECO:0000313" key="3">
    <source>
        <dbReference type="Proteomes" id="UP000298030"/>
    </source>
</evidence>
<dbReference type="Gene3D" id="3.90.1470.20">
    <property type="match status" value="1"/>
</dbReference>
<evidence type="ECO:0000313" key="2">
    <source>
        <dbReference type="EMBL" id="TEB34041.1"/>
    </source>
</evidence>
<dbReference type="STRING" id="71717.A0A4Y7TJ82"/>
<dbReference type="Gene3D" id="3.40.50.1000">
    <property type="entry name" value="HAD superfamily/HAD-like"/>
    <property type="match status" value="1"/>
</dbReference>
<dbReference type="NCBIfam" id="TIGR01489">
    <property type="entry name" value="DKMTPPase-SF"/>
    <property type="match status" value="1"/>
</dbReference>
<accession>A0A4Y7TJ82</accession>
<evidence type="ECO:0008006" key="4">
    <source>
        <dbReference type="Google" id="ProtNLM"/>
    </source>
</evidence>
<dbReference type="AlphaFoldDB" id="A0A4Y7TJ82"/>
<dbReference type="InterPro" id="IPR036412">
    <property type="entry name" value="HAD-like_sf"/>
</dbReference>
<keyword evidence="3" id="KW-1185">Reference proteome</keyword>
<name>A0A4Y7TJ82_COPMI</name>
<protein>
    <recommendedName>
        <fullName evidence="4">HAD-like protein</fullName>
    </recommendedName>
</protein>
<dbReference type="InterPro" id="IPR050849">
    <property type="entry name" value="HAD-like_hydrolase_phosphatase"/>
</dbReference>
<evidence type="ECO:0000256" key="1">
    <source>
        <dbReference type="ARBA" id="ARBA00022801"/>
    </source>
</evidence>
<organism evidence="2 3">
    <name type="scientific">Coprinellus micaceus</name>
    <name type="common">Glistening ink-cap mushroom</name>
    <name type="synonym">Coprinus micaceus</name>
    <dbReference type="NCBI Taxonomy" id="71717"/>
    <lineage>
        <taxon>Eukaryota</taxon>
        <taxon>Fungi</taxon>
        <taxon>Dikarya</taxon>
        <taxon>Basidiomycota</taxon>
        <taxon>Agaricomycotina</taxon>
        <taxon>Agaricomycetes</taxon>
        <taxon>Agaricomycetidae</taxon>
        <taxon>Agaricales</taxon>
        <taxon>Agaricineae</taxon>
        <taxon>Psathyrellaceae</taxon>
        <taxon>Coprinellus</taxon>
    </lineage>
</organism>
<dbReference type="PANTHER" id="PTHR28181:SF2">
    <property type="entry name" value="PHOSPHORIC MONOESTER HYDROLASE"/>
    <property type="match status" value="1"/>
</dbReference>
<keyword evidence="1" id="KW-0378">Hydrolase</keyword>
<dbReference type="SUPFAM" id="SSF56784">
    <property type="entry name" value="HAD-like"/>
    <property type="match status" value="1"/>
</dbReference>
<sequence length="253" mass="28515">MAATVDSVPESTLPYPSIHTDKRTELSRRLTSNDTLTDNLGYGYEKRRQGNFEILADRLTFRDGFRDMLKSVSDNGHTIEECKKYLKEHMRLDPGFKEFYQFCKDNDIPFIIVSSGMAPLIRAVLSTLIGEQDASEIEIIANEVDIFDDGKWDIHYRHPSSGFGHDKSQAILPYRRLPEPPVIFFFGDGVSDISAARHADVLFAKEKPNGENDLSVYCTKHGIKHLHFQDFSDATPVVSSIVKGDSTVEQIVG</sequence>
<dbReference type="EMBL" id="QPFP01000010">
    <property type="protein sequence ID" value="TEB34041.1"/>
    <property type="molecule type" value="Genomic_DNA"/>
</dbReference>
<dbReference type="GO" id="GO:0016791">
    <property type="term" value="F:phosphatase activity"/>
    <property type="evidence" value="ECO:0007669"/>
    <property type="project" value="InterPro"/>
</dbReference>
<reference evidence="2 3" key="1">
    <citation type="journal article" date="2019" name="Nat. Ecol. Evol.">
        <title>Megaphylogeny resolves global patterns of mushroom evolution.</title>
        <authorList>
            <person name="Varga T."/>
            <person name="Krizsan K."/>
            <person name="Foldi C."/>
            <person name="Dima B."/>
            <person name="Sanchez-Garcia M."/>
            <person name="Sanchez-Ramirez S."/>
            <person name="Szollosi G.J."/>
            <person name="Szarkandi J.G."/>
            <person name="Papp V."/>
            <person name="Albert L."/>
            <person name="Andreopoulos W."/>
            <person name="Angelini C."/>
            <person name="Antonin V."/>
            <person name="Barry K.W."/>
            <person name="Bougher N.L."/>
            <person name="Buchanan P."/>
            <person name="Buyck B."/>
            <person name="Bense V."/>
            <person name="Catcheside P."/>
            <person name="Chovatia M."/>
            <person name="Cooper J."/>
            <person name="Damon W."/>
            <person name="Desjardin D."/>
            <person name="Finy P."/>
            <person name="Geml J."/>
            <person name="Haridas S."/>
            <person name="Hughes K."/>
            <person name="Justo A."/>
            <person name="Karasinski D."/>
            <person name="Kautmanova I."/>
            <person name="Kiss B."/>
            <person name="Kocsube S."/>
            <person name="Kotiranta H."/>
            <person name="LaButti K.M."/>
            <person name="Lechner B.E."/>
            <person name="Liimatainen K."/>
            <person name="Lipzen A."/>
            <person name="Lukacs Z."/>
            <person name="Mihaltcheva S."/>
            <person name="Morgado L.N."/>
            <person name="Niskanen T."/>
            <person name="Noordeloos M.E."/>
            <person name="Ohm R.A."/>
            <person name="Ortiz-Santana B."/>
            <person name="Ovrebo C."/>
            <person name="Racz N."/>
            <person name="Riley R."/>
            <person name="Savchenko A."/>
            <person name="Shiryaev A."/>
            <person name="Soop K."/>
            <person name="Spirin V."/>
            <person name="Szebenyi C."/>
            <person name="Tomsovsky M."/>
            <person name="Tulloss R.E."/>
            <person name="Uehling J."/>
            <person name="Grigoriev I.V."/>
            <person name="Vagvolgyi C."/>
            <person name="Papp T."/>
            <person name="Martin F.M."/>
            <person name="Miettinen O."/>
            <person name="Hibbett D.S."/>
            <person name="Nagy L.G."/>
        </authorList>
    </citation>
    <scope>NUCLEOTIDE SEQUENCE [LARGE SCALE GENOMIC DNA]</scope>
    <source>
        <strain evidence="2 3">FP101781</strain>
    </source>
</reference>
<dbReference type="InterPro" id="IPR006384">
    <property type="entry name" value="HAD_hydro_PyrdxlP_Pase-like"/>
</dbReference>
<dbReference type="Proteomes" id="UP000298030">
    <property type="component" value="Unassembled WGS sequence"/>
</dbReference>
<comment type="caution">
    <text evidence="2">The sequence shown here is derived from an EMBL/GenBank/DDBJ whole genome shotgun (WGS) entry which is preliminary data.</text>
</comment>
<dbReference type="OrthoDB" id="10014216at2759"/>
<gene>
    <name evidence="2" type="ORF">FA13DRAFT_1729500</name>
</gene>
<dbReference type="Pfam" id="PF12710">
    <property type="entry name" value="HAD"/>
    <property type="match status" value="1"/>
</dbReference>
<dbReference type="NCBIfam" id="TIGR01488">
    <property type="entry name" value="HAD-SF-IB"/>
    <property type="match status" value="1"/>
</dbReference>
<proteinExistence type="predicted"/>